<keyword evidence="5 7" id="KW-0687">Ribonucleoprotein</keyword>
<feature type="domain" description="Ribosomal protein L9" evidence="8">
    <location>
        <begin position="13"/>
        <end position="40"/>
    </location>
</feature>
<evidence type="ECO:0000256" key="7">
    <source>
        <dbReference type="HAMAP-Rule" id="MF_00503"/>
    </source>
</evidence>
<dbReference type="Pfam" id="PF01281">
    <property type="entry name" value="Ribosomal_L9_N"/>
    <property type="match status" value="1"/>
</dbReference>
<evidence type="ECO:0000256" key="2">
    <source>
        <dbReference type="ARBA" id="ARBA00022730"/>
    </source>
</evidence>
<dbReference type="InterPro" id="IPR020070">
    <property type="entry name" value="Ribosomal_bL9_N"/>
</dbReference>
<dbReference type="Gene3D" id="3.40.5.10">
    <property type="entry name" value="Ribosomal protein L9, N-terminal domain"/>
    <property type="match status" value="1"/>
</dbReference>
<proteinExistence type="inferred from homology"/>
<dbReference type="NCBIfam" id="TIGR00158">
    <property type="entry name" value="L9"/>
    <property type="match status" value="1"/>
</dbReference>
<dbReference type="PANTHER" id="PTHR21368">
    <property type="entry name" value="50S RIBOSOMAL PROTEIN L9"/>
    <property type="match status" value="1"/>
</dbReference>
<evidence type="ECO:0000256" key="1">
    <source>
        <dbReference type="ARBA" id="ARBA00010605"/>
    </source>
</evidence>
<evidence type="ECO:0000313" key="9">
    <source>
        <dbReference type="EMBL" id="PIW66894.1"/>
    </source>
</evidence>
<dbReference type="InterPro" id="IPR036791">
    <property type="entry name" value="Ribosomal_bL9_C_sf"/>
</dbReference>
<gene>
    <name evidence="7" type="primary">rplI</name>
    <name evidence="9" type="ORF">COW11_00990</name>
</gene>
<sequence length="147" mass="16391">MKVILIKDVEKIGKLGETIDVSDGYARNFLMPKKLAMASNPLNARRAENIKLKTERALQAEINAAKEFAEKLSKVSCTVAVQVGPDEKLYGSVTPADMQKALEVEGFNIDKKQISMDAQVEKLGVYHFNVKVHPEVHATVKLWVVKR</sequence>
<dbReference type="GO" id="GO:0006412">
    <property type="term" value="P:translation"/>
    <property type="evidence" value="ECO:0007669"/>
    <property type="project" value="UniProtKB-UniRule"/>
</dbReference>
<dbReference type="PROSITE" id="PS00651">
    <property type="entry name" value="RIBOSOMAL_L9"/>
    <property type="match status" value="1"/>
</dbReference>
<accession>A0A2J0LJ61</accession>
<dbReference type="HAMAP" id="MF_00503">
    <property type="entry name" value="Ribosomal_bL9"/>
    <property type="match status" value="1"/>
</dbReference>
<dbReference type="EMBL" id="PFGP01000021">
    <property type="protein sequence ID" value="PIW66894.1"/>
    <property type="molecule type" value="Genomic_DNA"/>
</dbReference>
<comment type="caution">
    <text evidence="9">The sequence shown here is derived from an EMBL/GenBank/DDBJ whole genome shotgun (WGS) entry which is preliminary data.</text>
</comment>
<dbReference type="InterPro" id="IPR020594">
    <property type="entry name" value="Ribosomal_bL9_bac/chp"/>
</dbReference>
<reference evidence="9 10" key="1">
    <citation type="submission" date="2017-09" db="EMBL/GenBank/DDBJ databases">
        <title>Depth-based differentiation of microbial function through sediment-hosted aquifers and enrichment of novel symbionts in the deep terrestrial subsurface.</title>
        <authorList>
            <person name="Probst A.J."/>
            <person name="Ladd B."/>
            <person name="Jarett J.K."/>
            <person name="Geller-Mcgrath D.E."/>
            <person name="Sieber C.M."/>
            <person name="Emerson J.B."/>
            <person name="Anantharaman K."/>
            <person name="Thomas B.C."/>
            <person name="Malmstrom R."/>
            <person name="Stieglmeier M."/>
            <person name="Klingl A."/>
            <person name="Woyke T."/>
            <person name="Ryan C.M."/>
            <person name="Banfield J.F."/>
        </authorList>
    </citation>
    <scope>NUCLEOTIDE SEQUENCE [LARGE SCALE GENOMIC DNA]</scope>
    <source>
        <strain evidence="9">CG12_big_fil_rev_8_21_14_0_65_43_15</strain>
    </source>
</reference>
<keyword evidence="2 7" id="KW-0699">rRNA-binding</keyword>
<evidence type="ECO:0000256" key="6">
    <source>
        <dbReference type="ARBA" id="ARBA00035292"/>
    </source>
</evidence>
<evidence type="ECO:0000259" key="8">
    <source>
        <dbReference type="PROSITE" id="PS00651"/>
    </source>
</evidence>
<dbReference type="InterPro" id="IPR000244">
    <property type="entry name" value="Ribosomal_bL9"/>
</dbReference>
<dbReference type="GO" id="GO:0019843">
    <property type="term" value="F:rRNA binding"/>
    <property type="evidence" value="ECO:0007669"/>
    <property type="project" value="UniProtKB-UniRule"/>
</dbReference>
<comment type="similarity">
    <text evidence="1 7">Belongs to the bacterial ribosomal protein bL9 family.</text>
</comment>
<keyword evidence="4 7" id="KW-0689">Ribosomal protein</keyword>
<evidence type="ECO:0000313" key="10">
    <source>
        <dbReference type="Proteomes" id="UP000231267"/>
    </source>
</evidence>
<dbReference type="Proteomes" id="UP000231267">
    <property type="component" value="Unassembled WGS sequence"/>
</dbReference>
<dbReference type="Pfam" id="PF03948">
    <property type="entry name" value="Ribosomal_L9_C"/>
    <property type="match status" value="1"/>
</dbReference>
<protein>
    <recommendedName>
        <fullName evidence="6 7">Large ribosomal subunit protein bL9</fullName>
    </recommendedName>
</protein>
<evidence type="ECO:0000256" key="4">
    <source>
        <dbReference type="ARBA" id="ARBA00022980"/>
    </source>
</evidence>
<dbReference type="Gene3D" id="3.10.430.100">
    <property type="entry name" value="Ribosomal protein L9, C-terminal domain"/>
    <property type="match status" value="1"/>
</dbReference>
<dbReference type="GO" id="GO:0005840">
    <property type="term" value="C:ribosome"/>
    <property type="evidence" value="ECO:0007669"/>
    <property type="project" value="UniProtKB-KW"/>
</dbReference>
<evidence type="ECO:0000256" key="5">
    <source>
        <dbReference type="ARBA" id="ARBA00023274"/>
    </source>
</evidence>
<keyword evidence="3 7" id="KW-0694">RNA-binding</keyword>
<comment type="function">
    <text evidence="7">Binds to the 23S rRNA.</text>
</comment>
<name>A0A2J0LJ61_9BACT</name>
<dbReference type="InterPro" id="IPR020069">
    <property type="entry name" value="Ribosomal_bL9_C"/>
</dbReference>
<organism evidence="9 10">
    <name type="scientific">Candidatus Taenaricola geysiri</name>
    <dbReference type="NCBI Taxonomy" id="1974752"/>
    <lineage>
        <taxon>Bacteria</taxon>
        <taxon>Pseudomonadati</taxon>
        <taxon>Candidatus Omnitrophota</taxon>
        <taxon>Candidatus Taenaricola</taxon>
    </lineage>
</organism>
<dbReference type="SUPFAM" id="SSF55653">
    <property type="entry name" value="Ribosomal protein L9 C-domain"/>
    <property type="match status" value="1"/>
</dbReference>
<evidence type="ECO:0000256" key="3">
    <source>
        <dbReference type="ARBA" id="ARBA00022884"/>
    </source>
</evidence>
<dbReference type="GO" id="GO:1990904">
    <property type="term" value="C:ribonucleoprotein complex"/>
    <property type="evidence" value="ECO:0007669"/>
    <property type="project" value="UniProtKB-KW"/>
</dbReference>
<dbReference type="SUPFAM" id="SSF55658">
    <property type="entry name" value="L9 N-domain-like"/>
    <property type="match status" value="1"/>
</dbReference>
<dbReference type="InterPro" id="IPR009027">
    <property type="entry name" value="Ribosomal_bL9/RNase_H1_N"/>
</dbReference>
<dbReference type="GO" id="GO:0003735">
    <property type="term" value="F:structural constituent of ribosome"/>
    <property type="evidence" value="ECO:0007669"/>
    <property type="project" value="InterPro"/>
</dbReference>
<dbReference type="AlphaFoldDB" id="A0A2J0LJ61"/>
<dbReference type="InterPro" id="IPR036935">
    <property type="entry name" value="Ribosomal_bL9_N_sf"/>
</dbReference>